<evidence type="ECO:0000313" key="2">
    <source>
        <dbReference type="Proteomes" id="UP000005273"/>
    </source>
</evidence>
<gene>
    <name evidence="1" type="ORF">HMPREF1705_04761</name>
</gene>
<comment type="caution">
    <text evidence="1">The sequence shown here is derived from an EMBL/GenBank/DDBJ whole genome shotgun (WGS) entry which is preliminary data.</text>
</comment>
<dbReference type="STRING" id="592015.HMPREF1705_04761"/>
<evidence type="ECO:0000313" key="1">
    <source>
        <dbReference type="EMBL" id="KRT35101.1"/>
    </source>
</evidence>
<accession>A0A0T5X9P6</accession>
<protein>
    <submittedName>
        <fullName evidence="1">Uncharacterized protein</fullName>
    </submittedName>
</protein>
<sequence length="51" mass="6307">MKVERWIAHSGYLFISLAAHLRRRRRHQTYLRRSLILLRKKMQNRTSKSRS</sequence>
<dbReference type="Proteomes" id="UP000005273">
    <property type="component" value="Unassembled WGS sequence"/>
</dbReference>
<organism evidence="1 2">
    <name type="scientific">Acetomicrobium hydrogeniformans ATCC BAA-1850</name>
    <dbReference type="NCBI Taxonomy" id="592015"/>
    <lineage>
        <taxon>Bacteria</taxon>
        <taxon>Thermotogati</taxon>
        <taxon>Synergistota</taxon>
        <taxon>Synergistia</taxon>
        <taxon>Synergistales</taxon>
        <taxon>Acetomicrobiaceae</taxon>
        <taxon>Acetomicrobium</taxon>
    </lineage>
</organism>
<name>A0A0T5X9P6_9BACT</name>
<keyword evidence="2" id="KW-1185">Reference proteome</keyword>
<dbReference type="AlphaFoldDB" id="A0A0T5X9P6"/>
<proteinExistence type="predicted"/>
<dbReference type="EMBL" id="ACJX03000001">
    <property type="protein sequence ID" value="KRT35101.1"/>
    <property type="molecule type" value="Genomic_DNA"/>
</dbReference>
<reference evidence="2" key="1">
    <citation type="submission" date="2012-09" db="EMBL/GenBank/DDBJ databases">
        <authorList>
            <person name="Weinstock G."/>
            <person name="Sodergren E."/>
            <person name="Clifton S."/>
            <person name="Fulton L."/>
            <person name="Fulton B."/>
            <person name="Courtney L."/>
            <person name="Fronick C."/>
            <person name="Harrison M."/>
            <person name="Strong C."/>
            <person name="Farmer C."/>
            <person name="Delehaunty K."/>
            <person name="Markovic C."/>
            <person name="Hall O."/>
            <person name="Minx P."/>
            <person name="Tomlinson C."/>
            <person name="Mitreva M."/>
            <person name="Nelson J."/>
            <person name="Hou S."/>
            <person name="Wollam A."/>
            <person name="Pepin K.H."/>
            <person name="Johnson M."/>
            <person name="Bhonagiri V."/>
            <person name="Nash W.E."/>
            <person name="Suruliraj S."/>
            <person name="Warren W."/>
            <person name="Chinwalla A."/>
            <person name="Mardis E.R."/>
            <person name="Wilson R.K."/>
        </authorList>
    </citation>
    <scope>NUCLEOTIDE SEQUENCE [LARGE SCALE GENOMIC DNA]</scope>
    <source>
        <strain evidence="2">OS1</strain>
    </source>
</reference>